<accession>A0A9P8RF69</accession>
<dbReference type="GO" id="GO:0016491">
    <property type="term" value="F:oxidoreductase activity"/>
    <property type="evidence" value="ECO:0007669"/>
    <property type="project" value="UniProtKB-KW"/>
</dbReference>
<dbReference type="InterPro" id="IPR051609">
    <property type="entry name" value="NmrA/Isoflavone_reductase-like"/>
</dbReference>
<proteinExistence type="inferred from homology"/>
<sequence>MVKVAIAGGTGAVGRALVDTIAAHPIHKAVILSRQVNYHDVQNLVDVLVKHQIHTVICAFGITGTSLKISQMNLIKAAALAAPACRFIPTSYSIDYPRDGVKILPPLRDYFDCLDELDRTDLEWSVVLNGLFLDYYGTPHLKTYLPPNAFIIDMLHNAAAIPGTGDEPVSFTYTFDVAKFLVAALDLHTWPRELRVVGDEMSINDLVRRAEATKGVRFEKTYDSVAKLKRFEITELPQHRSLYTKFPKERFQWFQSIFEMWVVEGKAHVQLHGSLNENFPDLKPLKVEGMLERCWKRS</sequence>
<dbReference type="EMBL" id="JAGPXC010000013">
    <property type="protein sequence ID" value="KAH6643313.1"/>
    <property type="molecule type" value="Genomic_DNA"/>
</dbReference>
<evidence type="ECO:0000313" key="4">
    <source>
        <dbReference type="EMBL" id="KAH6643313.1"/>
    </source>
</evidence>
<keyword evidence="5" id="KW-1185">Reference proteome</keyword>
<keyword evidence="2" id="KW-0521">NADP</keyword>
<dbReference type="Gene3D" id="3.90.25.10">
    <property type="entry name" value="UDP-galactose 4-epimerase, domain 1"/>
    <property type="match status" value="1"/>
</dbReference>
<comment type="caution">
    <text evidence="4">The sequence shown here is derived from an EMBL/GenBank/DDBJ whole genome shotgun (WGS) entry which is preliminary data.</text>
</comment>
<dbReference type="InterPro" id="IPR036291">
    <property type="entry name" value="NAD(P)-bd_dom_sf"/>
</dbReference>
<dbReference type="GeneID" id="70127794"/>
<comment type="similarity">
    <text evidence="1">Belongs to the NmrA-type oxidoreductase family. Isoflavone reductase subfamily.</text>
</comment>
<gene>
    <name evidence="4" type="ORF">BKA67DRAFT_527879</name>
</gene>
<evidence type="ECO:0000313" key="5">
    <source>
        <dbReference type="Proteomes" id="UP000758603"/>
    </source>
</evidence>
<dbReference type="Gene3D" id="3.40.50.720">
    <property type="entry name" value="NAD(P)-binding Rossmann-like Domain"/>
    <property type="match status" value="1"/>
</dbReference>
<reference evidence="4" key="1">
    <citation type="journal article" date="2021" name="Nat. Commun.">
        <title>Genetic determinants of endophytism in the Arabidopsis root mycobiome.</title>
        <authorList>
            <person name="Mesny F."/>
            <person name="Miyauchi S."/>
            <person name="Thiergart T."/>
            <person name="Pickel B."/>
            <person name="Atanasova L."/>
            <person name="Karlsson M."/>
            <person name="Huettel B."/>
            <person name="Barry K.W."/>
            <person name="Haridas S."/>
            <person name="Chen C."/>
            <person name="Bauer D."/>
            <person name="Andreopoulos W."/>
            <person name="Pangilinan J."/>
            <person name="LaButti K."/>
            <person name="Riley R."/>
            <person name="Lipzen A."/>
            <person name="Clum A."/>
            <person name="Drula E."/>
            <person name="Henrissat B."/>
            <person name="Kohler A."/>
            <person name="Grigoriev I.V."/>
            <person name="Martin F.M."/>
            <person name="Hacquard S."/>
        </authorList>
    </citation>
    <scope>NUCLEOTIDE SEQUENCE</scope>
    <source>
        <strain evidence="4">MPI-SDFR-AT-0073</strain>
    </source>
</reference>
<dbReference type="PANTHER" id="PTHR47706:SF4">
    <property type="entry name" value="NMRA-LIKE DOMAIN-CONTAINING PROTEIN"/>
    <property type="match status" value="1"/>
</dbReference>
<dbReference type="RefSeq" id="XP_045951243.1">
    <property type="nucleotide sequence ID" value="XM_046098902.1"/>
</dbReference>
<dbReference type="Proteomes" id="UP000758603">
    <property type="component" value="Unassembled WGS sequence"/>
</dbReference>
<keyword evidence="3" id="KW-0560">Oxidoreductase</keyword>
<evidence type="ECO:0000256" key="2">
    <source>
        <dbReference type="ARBA" id="ARBA00022857"/>
    </source>
</evidence>
<evidence type="ECO:0000256" key="3">
    <source>
        <dbReference type="ARBA" id="ARBA00023002"/>
    </source>
</evidence>
<dbReference type="PANTHER" id="PTHR47706">
    <property type="entry name" value="NMRA-LIKE FAMILY PROTEIN"/>
    <property type="match status" value="1"/>
</dbReference>
<dbReference type="OrthoDB" id="419598at2759"/>
<evidence type="ECO:0000256" key="1">
    <source>
        <dbReference type="ARBA" id="ARBA00005725"/>
    </source>
</evidence>
<dbReference type="SUPFAM" id="SSF51735">
    <property type="entry name" value="NAD(P)-binding Rossmann-fold domains"/>
    <property type="match status" value="1"/>
</dbReference>
<protein>
    <submittedName>
        <fullName evidence="4">NmrA-like family protein</fullName>
    </submittedName>
</protein>
<organism evidence="4 5">
    <name type="scientific">Truncatella angustata</name>
    <dbReference type="NCBI Taxonomy" id="152316"/>
    <lineage>
        <taxon>Eukaryota</taxon>
        <taxon>Fungi</taxon>
        <taxon>Dikarya</taxon>
        <taxon>Ascomycota</taxon>
        <taxon>Pezizomycotina</taxon>
        <taxon>Sordariomycetes</taxon>
        <taxon>Xylariomycetidae</taxon>
        <taxon>Amphisphaeriales</taxon>
        <taxon>Sporocadaceae</taxon>
        <taxon>Truncatella</taxon>
    </lineage>
</organism>
<name>A0A9P8RF69_9PEZI</name>
<dbReference type="AlphaFoldDB" id="A0A9P8RF69"/>